<feature type="compositionally biased region" description="Basic residues" evidence="1">
    <location>
        <begin position="1"/>
        <end position="21"/>
    </location>
</feature>
<proteinExistence type="predicted"/>
<dbReference type="HOGENOM" id="CLU_3340776_0_0_0"/>
<gene>
    <name evidence="2" type="ORF">DSM3645_03283</name>
</gene>
<organism evidence="2 3">
    <name type="scientific">Blastopirellula marina DSM 3645</name>
    <dbReference type="NCBI Taxonomy" id="314230"/>
    <lineage>
        <taxon>Bacteria</taxon>
        <taxon>Pseudomonadati</taxon>
        <taxon>Planctomycetota</taxon>
        <taxon>Planctomycetia</taxon>
        <taxon>Pirellulales</taxon>
        <taxon>Pirellulaceae</taxon>
        <taxon>Blastopirellula</taxon>
    </lineage>
</organism>
<evidence type="ECO:0000256" key="1">
    <source>
        <dbReference type="SAM" id="MobiDB-lite"/>
    </source>
</evidence>
<evidence type="ECO:0000313" key="2">
    <source>
        <dbReference type="EMBL" id="EAQ79466.1"/>
    </source>
</evidence>
<feature type="region of interest" description="Disordered" evidence="1">
    <location>
        <begin position="1"/>
        <end position="37"/>
    </location>
</feature>
<protein>
    <submittedName>
        <fullName evidence="2">Uncharacterized protein</fullName>
    </submittedName>
</protein>
<dbReference type="AlphaFoldDB" id="A3ZVX0"/>
<reference evidence="2 3" key="1">
    <citation type="submission" date="2006-02" db="EMBL/GenBank/DDBJ databases">
        <authorList>
            <person name="Amann R."/>
            <person name="Ferriera S."/>
            <person name="Johnson J."/>
            <person name="Kravitz S."/>
            <person name="Halpern A."/>
            <person name="Remington K."/>
            <person name="Beeson K."/>
            <person name="Tran B."/>
            <person name="Rogers Y.-H."/>
            <person name="Friedman R."/>
            <person name="Venter J.C."/>
        </authorList>
    </citation>
    <scope>NUCLEOTIDE SEQUENCE [LARGE SCALE GENOMIC DNA]</scope>
    <source>
        <strain evidence="2 3">DSM 3645</strain>
    </source>
</reference>
<dbReference type="Proteomes" id="UP000004358">
    <property type="component" value="Unassembled WGS sequence"/>
</dbReference>
<accession>A3ZVX0</accession>
<sequence length="37" mass="4204">MACRPLKKRGAGQHMHQPQRRQQRDGEQSGGQHIASH</sequence>
<dbReference type="EMBL" id="AANZ01000014">
    <property type="protein sequence ID" value="EAQ79466.1"/>
    <property type="molecule type" value="Genomic_DNA"/>
</dbReference>
<evidence type="ECO:0000313" key="3">
    <source>
        <dbReference type="Proteomes" id="UP000004358"/>
    </source>
</evidence>
<name>A3ZVX0_9BACT</name>
<comment type="caution">
    <text evidence="2">The sequence shown here is derived from an EMBL/GenBank/DDBJ whole genome shotgun (WGS) entry which is preliminary data.</text>
</comment>